<name>A0A8I2YXH7_9AGAM</name>
<sequence length="70" mass="8031">MDFSLWPMCFETDGLTDFMGTAMCIDREDLTTRMEGYSIQGICSKVFRFMGISVTQFTQVPLTITWRDSA</sequence>
<protein>
    <submittedName>
        <fullName evidence="1">Uncharacterized protein</fullName>
    </submittedName>
</protein>
<dbReference type="Proteomes" id="UP000683000">
    <property type="component" value="Unassembled WGS sequence"/>
</dbReference>
<comment type="caution">
    <text evidence="1">The sequence shown here is derived from an EMBL/GenBank/DDBJ whole genome shotgun (WGS) entry which is preliminary data.</text>
</comment>
<keyword evidence="2" id="KW-1185">Reference proteome</keyword>
<reference evidence="1" key="1">
    <citation type="submission" date="2021-03" db="EMBL/GenBank/DDBJ databases">
        <title>Evolutionary innovations through gain and loss of genes in the ectomycorrhizal Boletales.</title>
        <authorList>
            <person name="Wu G."/>
            <person name="Miyauchi S."/>
            <person name="Morin E."/>
            <person name="Yang Z.-L."/>
            <person name="Xu J."/>
            <person name="Martin F.M."/>
        </authorList>
    </citation>
    <scope>NUCLEOTIDE SEQUENCE</scope>
    <source>
        <strain evidence="1">BR01</strain>
    </source>
</reference>
<accession>A0A8I2YXH7</accession>
<dbReference type="AlphaFoldDB" id="A0A8I2YXH7"/>
<evidence type="ECO:0000313" key="2">
    <source>
        <dbReference type="Proteomes" id="UP000683000"/>
    </source>
</evidence>
<dbReference type="OrthoDB" id="2657487at2759"/>
<dbReference type="EMBL" id="JAGFBS010000003">
    <property type="protein sequence ID" value="KAG6380276.1"/>
    <property type="molecule type" value="Genomic_DNA"/>
</dbReference>
<evidence type="ECO:0000313" key="1">
    <source>
        <dbReference type="EMBL" id="KAG6380276.1"/>
    </source>
</evidence>
<proteinExistence type="predicted"/>
<organism evidence="1 2">
    <name type="scientific">Boletus reticuloceps</name>
    <dbReference type="NCBI Taxonomy" id="495285"/>
    <lineage>
        <taxon>Eukaryota</taxon>
        <taxon>Fungi</taxon>
        <taxon>Dikarya</taxon>
        <taxon>Basidiomycota</taxon>
        <taxon>Agaricomycotina</taxon>
        <taxon>Agaricomycetes</taxon>
        <taxon>Agaricomycetidae</taxon>
        <taxon>Boletales</taxon>
        <taxon>Boletineae</taxon>
        <taxon>Boletaceae</taxon>
        <taxon>Boletoideae</taxon>
        <taxon>Boletus</taxon>
    </lineage>
</organism>
<gene>
    <name evidence="1" type="ORF">JVT61DRAFT_8375</name>
</gene>